<dbReference type="RefSeq" id="WP_163653483.1">
    <property type="nucleotide sequence ID" value="NZ_JAAGRN010000004.1"/>
</dbReference>
<sequence length="174" mass="19483">MKNSKDDPDLTLRFTEQELIMLGKTADGLSAYMGKPVLAEVGMDDGAEWVIFAIPIGTDETPDESAMHVQMGGPDAHFVGNKGGLDLDTEVYDCQYLWAIQITDDPEARFVRLDDQGEEFDFSNDLGELLPFELTDEALPDPDLEMLEDLDEEDDADWSDEEEDPMQRPKGPLH</sequence>
<organism evidence="2">
    <name type="scientific">Sheuella amnicola</name>
    <dbReference type="NCBI Taxonomy" id="2707330"/>
    <lineage>
        <taxon>Bacteria</taxon>
        <taxon>Pseudomonadati</taxon>
        <taxon>Pseudomonadota</taxon>
        <taxon>Betaproteobacteria</taxon>
        <taxon>Burkholderiales</taxon>
        <taxon>Alcaligenaceae</taxon>
        <taxon>Sheuella</taxon>
    </lineage>
</organism>
<feature type="compositionally biased region" description="Acidic residues" evidence="1">
    <location>
        <begin position="138"/>
        <end position="164"/>
    </location>
</feature>
<reference evidence="2" key="1">
    <citation type="submission" date="2020-02" db="EMBL/GenBank/DDBJ databases">
        <authorList>
            <person name="Chen W.-M."/>
        </authorList>
    </citation>
    <scope>NUCLEOTIDE SEQUENCE</scope>
    <source>
        <strain evidence="2">NBD-18</strain>
    </source>
</reference>
<protein>
    <submittedName>
        <fullName evidence="2">Uncharacterized protein</fullName>
    </submittedName>
</protein>
<comment type="caution">
    <text evidence="2">The sequence shown here is derived from an EMBL/GenBank/DDBJ whole genome shotgun (WGS) entry which is preliminary data.</text>
</comment>
<evidence type="ECO:0000256" key="1">
    <source>
        <dbReference type="SAM" id="MobiDB-lite"/>
    </source>
</evidence>
<evidence type="ECO:0000313" key="2">
    <source>
        <dbReference type="EMBL" id="NDY83028.1"/>
    </source>
</evidence>
<accession>A0A6B2QZ75</accession>
<proteinExistence type="predicted"/>
<feature type="region of interest" description="Disordered" evidence="1">
    <location>
        <begin position="138"/>
        <end position="174"/>
    </location>
</feature>
<name>A0A6B2QZ75_9BURK</name>
<gene>
    <name evidence="2" type="ORF">G3I67_07280</name>
</gene>
<dbReference type="EMBL" id="JAAGRN010000004">
    <property type="protein sequence ID" value="NDY83028.1"/>
    <property type="molecule type" value="Genomic_DNA"/>
</dbReference>
<dbReference type="AlphaFoldDB" id="A0A6B2QZ75"/>